<feature type="domain" description="HD" evidence="4">
    <location>
        <begin position="85"/>
        <end position="211"/>
    </location>
</feature>
<evidence type="ECO:0000256" key="2">
    <source>
        <dbReference type="HAMAP-Rule" id="MF_01212"/>
    </source>
</evidence>
<reference evidence="6" key="1">
    <citation type="submission" date="2015-10" db="EMBL/GenBank/DDBJ databases">
        <title>Analysis of five complete genome sequences for members of the class Peribacteria in the recently recognized Peregrinibacteria bacterial phylum.</title>
        <authorList>
            <person name="Anantharaman K."/>
            <person name="Brown C.T."/>
            <person name="Burstein D."/>
            <person name="Castelle C.J."/>
            <person name="Probst A.J."/>
            <person name="Thomas B.C."/>
            <person name="Williams K.H."/>
            <person name="Banfield J.F."/>
        </authorList>
    </citation>
    <scope>NUCLEOTIDE SEQUENCE [LARGE SCALE GENOMIC DNA]</scope>
</reference>
<reference evidence="5 6" key="2">
    <citation type="journal article" date="2016" name="PeerJ">
        <title>Analysis of five complete genome sequences for members of the class Peribacteria in the recently recognized Peregrinibacteria bacterial phylum.</title>
        <authorList>
            <person name="Anantharaman K."/>
            <person name="Brown C.T."/>
            <person name="Burstein D."/>
            <person name="Castelle C.J."/>
            <person name="Probst A.J."/>
            <person name="Thomas B.C."/>
            <person name="Williams K.H."/>
            <person name="Banfield J.F."/>
        </authorList>
    </citation>
    <scope>NUCLEOTIDE SEQUENCE [LARGE SCALE GENOMIC DNA]</scope>
    <source>
        <strain evidence="5">RIFOXYD1_FULL_PER-ii_59_16</strain>
    </source>
</reference>
<dbReference type="GO" id="GO:0006203">
    <property type="term" value="P:dGTP catabolic process"/>
    <property type="evidence" value="ECO:0007669"/>
    <property type="project" value="TreeGrafter"/>
</dbReference>
<dbReference type="InterPro" id="IPR006261">
    <property type="entry name" value="dGTPase"/>
</dbReference>
<feature type="region of interest" description="Disordered" evidence="3">
    <location>
        <begin position="377"/>
        <end position="401"/>
    </location>
</feature>
<accession>A0A0S1SID4</accession>
<name>A0A0S1SQ85_9BACT</name>
<dbReference type="PROSITE" id="PS51831">
    <property type="entry name" value="HD"/>
    <property type="match status" value="1"/>
</dbReference>
<evidence type="ECO:0000256" key="1">
    <source>
        <dbReference type="ARBA" id="ARBA00022801"/>
    </source>
</evidence>
<dbReference type="GO" id="GO:0008832">
    <property type="term" value="F:dGTPase activity"/>
    <property type="evidence" value="ECO:0007669"/>
    <property type="project" value="TreeGrafter"/>
</dbReference>
<keyword evidence="1 2" id="KW-0378">Hydrolase</keyword>
<dbReference type="EMBL" id="CP013065">
    <property type="protein sequence ID" value="ALM13755.1"/>
    <property type="molecule type" value="Genomic_DNA"/>
</dbReference>
<dbReference type="PANTHER" id="PTHR11373">
    <property type="entry name" value="DEOXYNUCLEOSIDE TRIPHOSPHATE TRIPHOSPHOHYDROLASE"/>
    <property type="match status" value="1"/>
</dbReference>
<dbReference type="InterPro" id="IPR026875">
    <property type="entry name" value="PHydrolase_assoc_dom"/>
</dbReference>
<dbReference type="InterPro" id="IPR003607">
    <property type="entry name" value="HD/PDEase_dom"/>
</dbReference>
<accession>A0A0S1SQ85</accession>
<organism evidence="5 6">
    <name type="scientific">Candidatus Peribacter riflensis</name>
    <dbReference type="NCBI Taxonomy" id="1735162"/>
    <lineage>
        <taxon>Bacteria</taxon>
        <taxon>Candidatus Peregrinibacteriota</taxon>
        <taxon>Candidatus Peribacteria</taxon>
        <taxon>Candidatus Peribacterales</taxon>
        <taxon>Candidatus Peribacteraceae</taxon>
        <taxon>Candidatus Peribacter</taxon>
    </lineage>
</organism>
<protein>
    <recommendedName>
        <fullName evidence="2">Deoxyguanosinetriphosphate triphosphohydrolase-like protein</fullName>
    </recommendedName>
</protein>
<comment type="similarity">
    <text evidence="2">Belongs to the dGTPase family. Type 2 subfamily.</text>
</comment>
<dbReference type="KEGG" id="prf:PeribacterA2_1094"/>
<dbReference type="SMART" id="SM00471">
    <property type="entry name" value="HDc"/>
    <property type="match status" value="1"/>
</dbReference>
<dbReference type="InterPro" id="IPR006674">
    <property type="entry name" value="HD_domain"/>
</dbReference>
<feature type="compositionally biased region" description="Basic and acidic residues" evidence="3">
    <location>
        <begin position="391"/>
        <end position="401"/>
    </location>
</feature>
<dbReference type="Pfam" id="PF13286">
    <property type="entry name" value="HD_assoc"/>
    <property type="match status" value="1"/>
</dbReference>
<dbReference type="Gene3D" id="1.10.3210.10">
    <property type="entry name" value="Hypothetical protein af1432"/>
    <property type="match status" value="1"/>
</dbReference>
<evidence type="ECO:0000256" key="3">
    <source>
        <dbReference type="SAM" id="MobiDB-lite"/>
    </source>
</evidence>
<evidence type="ECO:0000259" key="4">
    <source>
        <dbReference type="PROSITE" id="PS51831"/>
    </source>
</evidence>
<dbReference type="SUPFAM" id="SSF109604">
    <property type="entry name" value="HD-domain/PDEase-like"/>
    <property type="match status" value="1"/>
</dbReference>
<accession>A0A0S1SP18</accession>
<gene>
    <name evidence="5" type="ORF">PeribacterD1_1094</name>
</gene>
<dbReference type="HAMAP" id="MF_01212">
    <property type="entry name" value="dGTPase_type2"/>
    <property type="match status" value="1"/>
</dbReference>
<proteinExistence type="inferred from homology"/>
<accession>A0A0S1SV08</accession>
<dbReference type="InterPro" id="IPR023023">
    <property type="entry name" value="dNTPase_2"/>
</dbReference>
<dbReference type="AlphaFoldDB" id="A0A0S1SQ85"/>
<dbReference type="PATRIC" id="fig|1735161.3.peg.1070"/>
<dbReference type="STRING" id="1735162.PeribacterB2_1096"/>
<dbReference type="InterPro" id="IPR050135">
    <property type="entry name" value="dGTPase-like"/>
</dbReference>
<dbReference type="Pfam" id="PF01966">
    <property type="entry name" value="HD"/>
    <property type="match status" value="1"/>
</dbReference>
<dbReference type="Proteomes" id="UP000069135">
    <property type="component" value="Chromosome"/>
</dbReference>
<dbReference type="NCBIfam" id="TIGR01353">
    <property type="entry name" value="dGTP_triPase"/>
    <property type="match status" value="1"/>
</dbReference>
<dbReference type="CDD" id="cd00077">
    <property type="entry name" value="HDc"/>
    <property type="match status" value="1"/>
</dbReference>
<dbReference type="PANTHER" id="PTHR11373:SF43">
    <property type="entry name" value="DEOXYGUANOSINETRIPHOSPHATE TRIPHOSPHOHYDROLASE-LIKE PROTEIN"/>
    <property type="match status" value="1"/>
</dbReference>
<accession>A0A0S1SQT2</accession>
<evidence type="ECO:0000313" key="6">
    <source>
        <dbReference type="Proteomes" id="UP000069135"/>
    </source>
</evidence>
<sequence length="401" mass="44793">MKPLVARMTQANTLLAPYAVPHEGVLGRTVKEPEDETRFPFQRDRDRIIHTQAFRRLKGKTQVFVAGLRQGYGRQAGGSDHVRTRLTHTMEVAQISRDIARTLRLNEDLAECIALAHDLGHPPFGHAGEEALDTWMQTHETRFEHNEQSLRIVTLLEEHTSHTPGLNLNREILEGLNKHFTPHDAPAASTTGHIPTLEGQLVNLADEIAYTAHDCDDGLASALFSFDDITGIPLGKRAEKRAQDRGTSLRGALIHLLVTDLYEATEKELTSHSVRSLQDVTIASGSLVRFSPAMERDLQAIHDFLWQRLYLHPHVQSCNAYGQAIVIALCRFYEAHPHPKILELQKRTGSSLPEAIKDYVAGMTDAFALRQAQDFKLTTELGPPPASTARPTERSFGREEP</sequence>
<evidence type="ECO:0000313" key="5">
    <source>
        <dbReference type="EMBL" id="ALM13755.1"/>
    </source>
</evidence>